<keyword evidence="2" id="KW-0677">Repeat</keyword>
<dbReference type="SUPFAM" id="SSF118310">
    <property type="entry name" value="AN1-like Zinc finger"/>
    <property type="match status" value="2"/>
</dbReference>
<gene>
    <name evidence="8" type="ORF">C8F04DRAFT_1071938</name>
</gene>
<evidence type="ECO:0000256" key="5">
    <source>
        <dbReference type="PROSITE-ProRule" id="PRU00449"/>
    </source>
</evidence>
<accession>A0AAD6TFG1</accession>
<dbReference type="PANTHER" id="PTHR14677">
    <property type="entry name" value="ARSENITE INDUCUBLE RNA ASSOCIATED PROTEIN AIP-1-RELATED"/>
    <property type="match status" value="1"/>
</dbReference>
<evidence type="ECO:0000313" key="8">
    <source>
        <dbReference type="EMBL" id="KAJ7044175.1"/>
    </source>
</evidence>
<evidence type="ECO:0000256" key="4">
    <source>
        <dbReference type="ARBA" id="ARBA00022833"/>
    </source>
</evidence>
<dbReference type="Proteomes" id="UP001218188">
    <property type="component" value="Unassembled WGS sequence"/>
</dbReference>
<evidence type="ECO:0000256" key="6">
    <source>
        <dbReference type="SAM" id="MobiDB-lite"/>
    </source>
</evidence>
<dbReference type="Pfam" id="PF01428">
    <property type="entry name" value="zf-AN1"/>
    <property type="match status" value="2"/>
</dbReference>
<dbReference type="Gene3D" id="4.10.1110.10">
    <property type="entry name" value="AN1-like Zinc finger"/>
    <property type="match status" value="2"/>
</dbReference>
<dbReference type="InterPro" id="IPR057357">
    <property type="entry name" value="Znf-C2H2_ZFAND2A/B"/>
</dbReference>
<keyword evidence="1" id="KW-0479">Metal-binding</keyword>
<dbReference type="Pfam" id="PF25403">
    <property type="entry name" value="zf-C2H2_ZFAND2"/>
    <property type="match status" value="1"/>
</dbReference>
<feature type="compositionally biased region" description="Basic and acidic residues" evidence="6">
    <location>
        <begin position="217"/>
        <end position="238"/>
    </location>
</feature>
<dbReference type="GO" id="GO:0008270">
    <property type="term" value="F:zinc ion binding"/>
    <property type="evidence" value="ECO:0007669"/>
    <property type="project" value="UniProtKB-KW"/>
</dbReference>
<evidence type="ECO:0000259" key="7">
    <source>
        <dbReference type="PROSITE" id="PS51039"/>
    </source>
</evidence>
<keyword evidence="9" id="KW-1185">Reference proteome</keyword>
<name>A0AAD6TFG1_9AGAR</name>
<keyword evidence="4" id="KW-0862">Zinc</keyword>
<comment type="caution">
    <text evidence="8">The sequence shown here is derived from an EMBL/GenBank/DDBJ whole genome shotgun (WGS) entry which is preliminary data.</text>
</comment>
<evidence type="ECO:0000256" key="3">
    <source>
        <dbReference type="ARBA" id="ARBA00022771"/>
    </source>
</evidence>
<dbReference type="GO" id="GO:0005737">
    <property type="term" value="C:cytoplasm"/>
    <property type="evidence" value="ECO:0007669"/>
    <property type="project" value="TreeGrafter"/>
</dbReference>
<sequence>MAAPREEQLLSVGAQCSHQSCMLVDFLPFKCQHCEGSFCQEHFMVSAHKCPKYDETKYNRVSPNCPLCNVVVSVQPGQDANVAVEAHFVRDCSVMTGKKRTKSNTPICARPRCGKALFAPIRCTNCNEQFCATHRFPADHSCASTGTPAAQTRNAGPTAASRLLDLNAKASAAGVSAMGAIKSMKTAAQQASTSRPAPAKAPAATSSAPSKANLFSKTDRRSKAERESRRKAMQERARKGLLSEAEKLAFAAEEAERAQHGEDDKKECVIM</sequence>
<feature type="compositionally biased region" description="Low complexity" evidence="6">
    <location>
        <begin position="191"/>
        <end position="212"/>
    </location>
</feature>
<evidence type="ECO:0000256" key="1">
    <source>
        <dbReference type="ARBA" id="ARBA00022723"/>
    </source>
</evidence>
<dbReference type="SMART" id="SM00154">
    <property type="entry name" value="ZnF_AN1"/>
    <property type="match status" value="2"/>
</dbReference>
<protein>
    <recommendedName>
        <fullName evidence="7">AN1-type domain-containing protein</fullName>
    </recommendedName>
</protein>
<dbReference type="InterPro" id="IPR000058">
    <property type="entry name" value="Znf_AN1"/>
</dbReference>
<feature type="domain" description="AN1-type" evidence="7">
    <location>
        <begin position="102"/>
        <end position="150"/>
    </location>
</feature>
<proteinExistence type="predicted"/>
<organism evidence="8 9">
    <name type="scientific">Mycena alexandri</name>
    <dbReference type="NCBI Taxonomy" id="1745969"/>
    <lineage>
        <taxon>Eukaryota</taxon>
        <taxon>Fungi</taxon>
        <taxon>Dikarya</taxon>
        <taxon>Basidiomycota</taxon>
        <taxon>Agaricomycotina</taxon>
        <taxon>Agaricomycetes</taxon>
        <taxon>Agaricomycetidae</taxon>
        <taxon>Agaricales</taxon>
        <taxon>Marasmiineae</taxon>
        <taxon>Mycenaceae</taxon>
        <taxon>Mycena</taxon>
    </lineage>
</organism>
<keyword evidence="3 5" id="KW-0863">Zinc-finger</keyword>
<evidence type="ECO:0000256" key="2">
    <source>
        <dbReference type="ARBA" id="ARBA00022737"/>
    </source>
</evidence>
<dbReference type="AlphaFoldDB" id="A0AAD6TFG1"/>
<evidence type="ECO:0000313" key="9">
    <source>
        <dbReference type="Proteomes" id="UP001218188"/>
    </source>
</evidence>
<dbReference type="EMBL" id="JARJCM010000008">
    <property type="protein sequence ID" value="KAJ7044175.1"/>
    <property type="molecule type" value="Genomic_DNA"/>
</dbReference>
<dbReference type="InterPro" id="IPR035896">
    <property type="entry name" value="AN1-like_Znf"/>
</dbReference>
<dbReference type="PROSITE" id="PS51039">
    <property type="entry name" value="ZF_AN1"/>
    <property type="match status" value="1"/>
</dbReference>
<dbReference type="PANTHER" id="PTHR14677:SF40">
    <property type="entry name" value="CDC48-ASSOCIATED UBIQUITIN-LIKE_ZINC FINGER PROTEIN 1"/>
    <property type="match status" value="1"/>
</dbReference>
<reference evidence="8" key="1">
    <citation type="submission" date="2023-03" db="EMBL/GenBank/DDBJ databases">
        <title>Massive genome expansion in bonnet fungi (Mycena s.s.) driven by repeated elements and novel gene families across ecological guilds.</title>
        <authorList>
            <consortium name="Lawrence Berkeley National Laboratory"/>
            <person name="Harder C.B."/>
            <person name="Miyauchi S."/>
            <person name="Viragh M."/>
            <person name="Kuo A."/>
            <person name="Thoen E."/>
            <person name="Andreopoulos B."/>
            <person name="Lu D."/>
            <person name="Skrede I."/>
            <person name="Drula E."/>
            <person name="Henrissat B."/>
            <person name="Morin E."/>
            <person name="Kohler A."/>
            <person name="Barry K."/>
            <person name="LaButti K."/>
            <person name="Morin E."/>
            <person name="Salamov A."/>
            <person name="Lipzen A."/>
            <person name="Mereny Z."/>
            <person name="Hegedus B."/>
            <person name="Baldrian P."/>
            <person name="Stursova M."/>
            <person name="Weitz H."/>
            <person name="Taylor A."/>
            <person name="Grigoriev I.V."/>
            <person name="Nagy L.G."/>
            <person name="Martin F."/>
            <person name="Kauserud H."/>
        </authorList>
    </citation>
    <scope>NUCLEOTIDE SEQUENCE</scope>
    <source>
        <strain evidence="8">CBHHK200</strain>
    </source>
</reference>
<feature type="region of interest" description="Disordered" evidence="6">
    <location>
        <begin position="187"/>
        <end position="240"/>
    </location>
</feature>